<evidence type="ECO:0000256" key="7">
    <source>
        <dbReference type="RuleBase" id="RU000405"/>
    </source>
</evidence>
<dbReference type="InterPro" id="IPR001054">
    <property type="entry name" value="A/G_cyclase"/>
</dbReference>
<dbReference type="GO" id="GO:0005886">
    <property type="term" value="C:plasma membrane"/>
    <property type="evidence" value="ECO:0007669"/>
    <property type="project" value="TreeGrafter"/>
</dbReference>
<dbReference type="CDD" id="cd07302">
    <property type="entry name" value="CHD"/>
    <property type="match status" value="1"/>
</dbReference>
<dbReference type="InterPro" id="IPR018297">
    <property type="entry name" value="A/G_cyclase_CS"/>
</dbReference>
<comment type="similarity">
    <text evidence="7">Belongs to the adenylyl cyclase class-4/guanylyl cyclase family.</text>
</comment>
<evidence type="ECO:0000256" key="3">
    <source>
        <dbReference type="ARBA" id="ARBA00022741"/>
    </source>
</evidence>
<keyword evidence="2" id="KW-0812">Transmembrane</keyword>
<dbReference type="Gene3D" id="3.30.70.1230">
    <property type="entry name" value="Nucleotide cyclase"/>
    <property type="match status" value="1"/>
</dbReference>
<dbReference type="AlphaFoldDB" id="A0A0R3WHF8"/>
<evidence type="ECO:0000256" key="1">
    <source>
        <dbReference type="ARBA" id="ARBA00004370"/>
    </source>
</evidence>
<dbReference type="WBParaSite" id="TASK_0001030101-mRNA-1">
    <property type="protein sequence ID" value="TASK_0001030101-mRNA-1"/>
    <property type="gene ID" value="TASK_0001030101"/>
</dbReference>
<name>A0A0R3WHF8_TAEAS</name>
<reference evidence="9 10" key="2">
    <citation type="submission" date="2018-11" db="EMBL/GenBank/DDBJ databases">
        <authorList>
            <consortium name="Pathogen Informatics"/>
        </authorList>
    </citation>
    <scope>NUCLEOTIDE SEQUENCE [LARGE SCALE GENOMIC DNA]</scope>
</reference>
<keyword evidence="6 7" id="KW-0456">Lyase</keyword>
<keyword evidence="10" id="KW-1185">Reference proteome</keyword>
<proteinExistence type="inferred from homology"/>
<dbReference type="PANTHER" id="PTHR11920:SF462">
    <property type="entry name" value="GUANYLATE CYCLASE"/>
    <property type="match status" value="1"/>
</dbReference>
<dbReference type="GO" id="GO:0035556">
    <property type="term" value="P:intracellular signal transduction"/>
    <property type="evidence" value="ECO:0007669"/>
    <property type="project" value="InterPro"/>
</dbReference>
<dbReference type="STRING" id="60517.A0A0R3WHF8"/>
<gene>
    <name evidence="9" type="ORF">TASK_LOCUS10302</name>
</gene>
<dbReference type="PANTHER" id="PTHR11920">
    <property type="entry name" value="GUANYLYL CYCLASE"/>
    <property type="match status" value="1"/>
</dbReference>
<dbReference type="GO" id="GO:0004383">
    <property type="term" value="F:guanylate cyclase activity"/>
    <property type="evidence" value="ECO:0007669"/>
    <property type="project" value="TreeGrafter"/>
</dbReference>
<comment type="subcellular location">
    <subcellularLocation>
        <location evidence="1">Membrane</location>
    </subcellularLocation>
</comment>
<evidence type="ECO:0000313" key="11">
    <source>
        <dbReference type="WBParaSite" id="TASK_0001030101-mRNA-1"/>
    </source>
</evidence>
<evidence type="ECO:0000256" key="5">
    <source>
        <dbReference type="ARBA" id="ARBA00023136"/>
    </source>
</evidence>
<organism evidence="11">
    <name type="scientific">Taenia asiatica</name>
    <name type="common">Asian tapeworm</name>
    <dbReference type="NCBI Taxonomy" id="60517"/>
    <lineage>
        <taxon>Eukaryota</taxon>
        <taxon>Metazoa</taxon>
        <taxon>Spiralia</taxon>
        <taxon>Lophotrochozoa</taxon>
        <taxon>Platyhelminthes</taxon>
        <taxon>Cestoda</taxon>
        <taxon>Eucestoda</taxon>
        <taxon>Cyclophyllidea</taxon>
        <taxon>Taeniidae</taxon>
        <taxon>Taenia</taxon>
    </lineage>
</organism>
<evidence type="ECO:0000259" key="8">
    <source>
        <dbReference type="PROSITE" id="PS50125"/>
    </source>
</evidence>
<dbReference type="InterPro" id="IPR050401">
    <property type="entry name" value="Cyclic_nucleotide_synthase"/>
</dbReference>
<evidence type="ECO:0000256" key="6">
    <source>
        <dbReference type="ARBA" id="ARBA00023239"/>
    </source>
</evidence>
<accession>A0A0R3WHF8</accession>
<dbReference type="PROSITE" id="PS50125">
    <property type="entry name" value="GUANYLATE_CYCLASE_2"/>
    <property type="match status" value="1"/>
</dbReference>
<dbReference type="SUPFAM" id="SSF55073">
    <property type="entry name" value="Nucleotide cyclase"/>
    <property type="match status" value="1"/>
</dbReference>
<dbReference type="GO" id="GO:0000166">
    <property type="term" value="F:nucleotide binding"/>
    <property type="evidence" value="ECO:0007669"/>
    <property type="project" value="UniProtKB-KW"/>
</dbReference>
<sequence length="84" mass="8953">MVASGLPVRNARRHAGEVATMAIDFLSVCGTFTIKHLLEVPLRLRIGLHSGPCVAGVVGLTMPRYCLFGDTVNRALKMESSGAN</sequence>
<protein>
    <submittedName>
        <fullName evidence="11">Guanylate cyclase domain-containing protein</fullName>
    </submittedName>
</protein>
<dbReference type="PROSITE" id="PS00452">
    <property type="entry name" value="GUANYLATE_CYCLASE_1"/>
    <property type="match status" value="1"/>
</dbReference>
<keyword evidence="4" id="KW-1133">Transmembrane helix</keyword>
<dbReference type="GO" id="GO:0007168">
    <property type="term" value="P:receptor guanylyl cyclase signaling pathway"/>
    <property type="evidence" value="ECO:0007669"/>
    <property type="project" value="TreeGrafter"/>
</dbReference>
<evidence type="ECO:0000256" key="2">
    <source>
        <dbReference type="ARBA" id="ARBA00022692"/>
    </source>
</evidence>
<dbReference type="InterPro" id="IPR029787">
    <property type="entry name" value="Nucleotide_cyclase"/>
</dbReference>
<reference evidence="11" key="1">
    <citation type="submission" date="2017-02" db="UniProtKB">
        <authorList>
            <consortium name="WormBaseParasite"/>
        </authorList>
    </citation>
    <scope>IDENTIFICATION</scope>
</reference>
<keyword evidence="3" id="KW-0547">Nucleotide-binding</keyword>
<dbReference type="Pfam" id="PF00211">
    <property type="entry name" value="Guanylate_cyc"/>
    <property type="match status" value="1"/>
</dbReference>
<dbReference type="GO" id="GO:0001653">
    <property type="term" value="F:peptide receptor activity"/>
    <property type="evidence" value="ECO:0007669"/>
    <property type="project" value="TreeGrafter"/>
</dbReference>
<dbReference type="OrthoDB" id="60033at2759"/>
<keyword evidence="5" id="KW-0472">Membrane</keyword>
<evidence type="ECO:0000313" key="9">
    <source>
        <dbReference type="EMBL" id="VDK51410.1"/>
    </source>
</evidence>
<dbReference type="EMBL" id="UYRS01022392">
    <property type="protein sequence ID" value="VDK51410.1"/>
    <property type="molecule type" value="Genomic_DNA"/>
</dbReference>
<feature type="domain" description="Guanylate cyclase" evidence="8">
    <location>
        <begin position="1"/>
        <end position="79"/>
    </location>
</feature>
<dbReference type="GO" id="GO:0004016">
    <property type="term" value="F:adenylate cyclase activity"/>
    <property type="evidence" value="ECO:0007669"/>
    <property type="project" value="TreeGrafter"/>
</dbReference>
<evidence type="ECO:0000256" key="4">
    <source>
        <dbReference type="ARBA" id="ARBA00022989"/>
    </source>
</evidence>
<dbReference type="Proteomes" id="UP000282613">
    <property type="component" value="Unassembled WGS sequence"/>
</dbReference>
<evidence type="ECO:0000313" key="10">
    <source>
        <dbReference type="Proteomes" id="UP000282613"/>
    </source>
</evidence>